<dbReference type="Proteomes" id="UP000824120">
    <property type="component" value="Chromosome 4"/>
</dbReference>
<protein>
    <submittedName>
        <fullName evidence="2">Uncharacterized protein</fullName>
    </submittedName>
</protein>
<comment type="caution">
    <text evidence="2">The sequence shown here is derived from an EMBL/GenBank/DDBJ whole genome shotgun (WGS) entry which is preliminary data.</text>
</comment>
<evidence type="ECO:0000256" key="1">
    <source>
        <dbReference type="SAM" id="MobiDB-lite"/>
    </source>
</evidence>
<feature type="region of interest" description="Disordered" evidence="1">
    <location>
        <begin position="1"/>
        <end position="52"/>
    </location>
</feature>
<accession>A0A9J5ZIF6</accession>
<dbReference type="EMBL" id="JACXVP010000004">
    <property type="protein sequence ID" value="KAG5611807.1"/>
    <property type="molecule type" value="Genomic_DNA"/>
</dbReference>
<evidence type="ECO:0000313" key="3">
    <source>
        <dbReference type="Proteomes" id="UP000824120"/>
    </source>
</evidence>
<reference evidence="2 3" key="1">
    <citation type="submission" date="2020-09" db="EMBL/GenBank/DDBJ databases">
        <title>De no assembly of potato wild relative species, Solanum commersonii.</title>
        <authorList>
            <person name="Cho K."/>
        </authorList>
    </citation>
    <scope>NUCLEOTIDE SEQUENCE [LARGE SCALE GENOMIC DNA]</scope>
    <source>
        <strain evidence="2">LZ3.2</strain>
        <tissue evidence="2">Leaf</tissue>
    </source>
</reference>
<dbReference type="AlphaFoldDB" id="A0A9J5ZIF6"/>
<name>A0A9J5ZIF6_SOLCO</name>
<evidence type="ECO:0000313" key="2">
    <source>
        <dbReference type="EMBL" id="KAG5611807.1"/>
    </source>
</evidence>
<proteinExistence type="predicted"/>
<dbReference type="OrthoDB" id="1301333at2759"/>
<sequence>MHHKQFQAVPNMKMWPESRNPIVEPPEVRKMPGNSPKNRRREIGEVRNAGKLPRMETVMTRSICRRANHNKRNCPKNP</sequence>
<keyword evidence="3" id="KW-1185">Reference proteome</keyword>
<gene>
    <name evidence="2" type="ORF">H5410_023088</name>
</gene>
<organism evidence="2 3">
    <name type="scientific">Solanum commersonii</name>
    <name type="common">Commerson's wild potato</name>
    <name type="synonym">Commerson's nightshade</name>
    <dbReference type="NCBI Taxonomy" id="4109"/>
    <lineage>
        <taxon>Eukaryota</taxon>
        <taxon>Viridiplantae</taxon>
        <taxon>Streptophyta</taxon>
        <taxon>Embryophyta</taxon>
        <taxon>Tracheophyta</taxon>
        <taxon>Spermatophyta</taxon>
        <taxon>Magnoliopsida</taxon>
        <taxon>eudicotyledons</taxon>
        <taxon>Gunneridae</taxon>
        <taxon>Pentapetalae</taxon>
        <taxon>asterids</taxon>
        <taxon>lamiids</taxon>
        <taxon>Solanales</taxon>
        <taxon>Solanaceae</taxon>
        <taxon>Solanoideae</taxon>
        <taxon>Solaneae</taxon>
        <taxon>Solanum</taxon>
    </lineage>
</organism>